<name>A0A5E4M4B9_9HEMI</name>
<dbReference type="InterPro" id="IPR013783">
    <property type="entry name" value="Ig-like_fold"/>
</dbReference>
<dbReference type="SUPFAM" id="SSF53300">
    <property type="entry name" value="vWA-like"/>
    <property type="match status" value="1"/>
</dbReference>
<keyword evidence="3 6" id="KW-0732">Signal</keyword>
<evidence type="ECO:0000256" key="1">
    <source>
        <dbReference type="ARBA" id="ARBA00004613"/>
    </source>
</evidence>
<evidence type="ECO:0000256" key="4">
    <source>
        <dbReference type="ARBA" id="ARBA00023180"/>
    </source>
</evidence>
<dbReference type="InterPro" id="IPR003599">
    <property type="entry name" value="Ig_sub"/>
</dbReference>
<dbReference type="InterPro" id="IPR003598">
    <property type="entry name" value="Ig_sub2"/>
</dbReference>
<dbReference type="GO" id="GO:0048468">
    <property type="term" value="P:cell development"/>
    <property type="evidence" value="ECO:0007669"/>
    <property type="project" value="UniProtKB-ARBA"/>
</dbReference>
<dbReference type="Pfam" id="PF07679">
    <property type="entry name" value="I-set"/>
    <property type="match status" value="2"/>
</dbReference>
<dbReference type="InterPro" id="IPR013098">
    <property type="entry name" value="Ig_I-set"/>
</dbReference>
<accession>A0A5E4M4B9</accession>
<protein>
    <submittedName>
        <fullName evidence="8">Immunoglobulin subtype,Immunoglobulin-like domain,Immunoglobulin-like fold,von Willebrand factor</fullName>
    </submittedName>
</protein>
<dbReference type="Gene3D" id="3.40.50.410">
    <property type="entry name" value="von Willebrand factor, type A domain"/>
    <property type="match status" value="1"/>
</dbReference>
<dbReference type="OrthoDB" id="5985519at2759"/>
<dbReference type="PANTHER" id="PTHR10075">
    <property type="entry name" value="BASIGIN RELATED"/>
    <property type="match status" value="1"/>
</dbReference>
<evidence type="ECO:0000313" key="9">
    <source>
        <dbReference type="Proteomes" id="UP000325440"/>
    </source>
</evidence>
<dbReference type="Proteomes" id="UP000325440">
    <property type="component" value="Unassembled WGS sequence"/>
</dbReference>
<organism evidence="8 9">
    <name type="scientific">Cinara cedri</name>
    <dbReference type="NCBI Taxonomy" id="506608"/>
    <lineage>
        <taxon>Eukaryota</taxon>
        <taxon>Metazoa</taxon>
        <taxon>Ecdysozoa</taxon>
        <taxon>Arthropoda</taxon>
        <taxon>Hexapoda</taxon>
        <taxon>Insecta</taxon>
        <taxon>Pterygota</taxon>
        <taxon>Neoptera</taxon>
        <taxon>Paraneoptera</taxon>
        <taxon>Hemiptera</taxon>
        <taxon>Sternorrhyncha</taxon>
        <taxon>Aphidomorpha</taxon>
        <taxon>Aphidoidea</taxon>
        <taxon>Aphididae</taxon>
        <taxon>Lachninae</taxon>
        <taxon>Cinara</taxon>
    </lineage>
</organism>
<reference evidence="8 9" key="1">
    <citation type="submission" date="2019-08" db="EMBL/GenBank/DDBJ databases">
        <authorList>
            <person name="Alioto T."/>
            <person name="Alioto T."/>
            <person name="Gomez Garrido J."/>
        </authorList>
    </citation>
    <scope>NUCLEOTIDE SEQUENCE [LARGE SCALE GENOMIC DNA]</scope>
</reference>
<evidence type="ECO:0000259" key="7">
    <source>
        <dbReference type="PROSITE" id="PS50835"/>
    </source>
</evidence>
<dbReference type="AlphaFoldDB" id="A0A5E4M4B9"/>
<feature type="chain" id="PRO_5022884297" evidence="6">
    <location>
        <begin position="30"/>
        <end position="770"/>
    </location>
</feature>
<gene>
    <name evidence="8" type="ORF">CINCED_3A007888</name>
</gene>
<proteinExistence type="predicted"/>
<keyword evidence="9" id="KW-1185">Reference proteome</keyword>
<dbReference type="EMBL" id="CABPRJ010000054">
    <property type="protein sequence ID" value="VVC26961.1"/>
    <property type="molecule type" value="Genomic_DNA"/>
</dbReference>
<evidence type="ECO:0000256" key="3">
    <source>
        <dbReference type="ARBA" id="ARBA00022729"/>
    </source>
</evidence>
<dbReference type="Pfam" id="PF25106">
    <property type="entry name" value="VWA_4"/>
    <property type="match status" value="1"/>
</dbReference>
<dbReference type="Pfam" id="PF23560">
    <property type="entry name" value="GBD_Hemicentin"/>
    <property type="match status" value="1"/>
</dbReference>
<evidence type="ECO:0000256" key="2">
    <source>
        <dbReference type="ARBA" id="ARBA00022525"/>
    </source>
</evidence>
<dbReference type="InterPro" id="IPR036179">
    <property type="entry name" value="Ig-like_dom_sf"/>
</dbReference>
<dbReference type="PROSITE" id="PS50835">
    <property type="entry name" value="IG_LIKE"/>
    <property type="match status" value="4"/>
</dbReference>
<feature type="domain" description="Ig-like" evidence="7">
    <location>
        <begin position="410"/>
        <end position="498"/>
    </location>
</feature>
<dbReference type="PANTHER" id="PTHR10075:SF100">
    <property type="entry name" value="FASCICLIN-2"/>
    <property type="match status" value="1"/>
</dbReference>
<keyword evidence="4" id="KW-0325">Glycoprotein</keyword>
<feature type="signal peptide" evidence="6">
    <location>
        <begin position="1"/>
        <end position="29"/>
    </location>
</feature>
<dbReference type="Pfam" id="PF13927">
    <property type="entry name" value="Ig_3"/>
    <property type="match status" value="2"/>
</dbReference>
<keyword evidence="5" id="KW-0393">Immunoglobulin domain</keyword>
<dbReference type="SUPFAM" id="SSF48726">
    <property type="entry name" value="Immunoglobulin"/>
    <property type="match status" value="4"/>
</dbReference>
<feature type="domain" description="Ig-like" evidence="7">
    <location>
        <begin position="501"/>
        <end position="583"/>
    </location>
</feature>
<dbReference type="Gene3D" id="2.60.40.10">
    <property type="entry name" value="Immunoglobulins"/>
    <property type="match status" value="4"/>
</dbReference>
<feature type="domain" description="Ig-like" evidence="7">
    <location>
        <begin position="613"/>
        <end position="665"/>
    </location>
</feature>
<evidence type="ECO:0000313" key="8">
    <source>
        <dbReference type="EMBL" id="VVC26961.1"/>
    </source>
</evidence>
<dbReference type="InterPro" id="IPR056475">
    <property type="entry name" value="GBD_Hemicentin/VWA7"/>
</dbReference>
<dbReference type="GO" id="GO:0032991">
    <property type="term" value="C:protein-containing complex"/>
    <property type="evidence" value="ECO:0007669"/>
    <property type="project" value="UniProtKB-ARBA"/>
</dbReference>
<dbReference type="SMART" id="SM00408">
    <property type="entry name" value="IGc2"/>
    <property type="match status" value="4"/>
</dbReference>
<keyword evidence="2" id="KW-0964">Secreted</keyword>
<dbReference type="InterPro" id="IPR036465">
    <property type="entry name" value="vWFA_dom_sf"/>
</dbReference>
<comment type="subcellular location">
    <subcellularLocation>
        <location evidence="1">Secreted</location>
    </subcellularLocation>
</comment>
<evidence type="ECO:0000256" key="5">
    <source>
        <dbReference type="ARBA" id="ARBA00023319"/>
    </source>
</evidence>
<feature type="domain" description="Ig-like" evidence="7">
    <location>
        <begin position="677"/>
        <end position="766"/>
    </location>
</feature>
<dbReference type="SMART" id="SM00409">
    <property type="entry name" value="IG"/>
    <property type="match status" value="4"/>
</dbReference>
<dbReference type="InterPro" id="IPR056861">
    <property type="entry name" value="HMCN1-like_VWA"/>
</dbReference>
<dbReference type="InterPro" id="IPR007110">
    <property type="entry name" value="Ig-like_dom"/>
</dbReference>
<evidence type="ECO:0000256" key="6">
    <source>
        <dbReference type="SAM" id="SignalP"/>
    </source>
</evidence>
<sequence>MIMRRRNPLAVSCLLAAVMLSTTTTISNSEDVYRSLAFVFDTSGSMYNDLSQLRSQAKQIMMHVQNQKDSSIKHFVFVPFNDPNVGPVTETFNPNKIMDELNHIKTVGGYDCPEMSISAVIQALKVVKPNSYIYVFTDASAKDSHLVNEALELMQRKKSQVIVLKTGSCHDMDTSYERITSLGSGNVINVDKNDLTKVLEFIKTSMKKNKVNLLSVDVPKVQINNLNPWLLYIDESIKNVSISVSGINPSIKLLNPNKTITNIIITLNLKNIKIGKIMDPIPGIWELCVTSDSAHSIRVVGDSDSLNNFNFGFSTAQPNNITQTSHRPLRGNKNYVLIDFPNIQEFNSCMIQDLDNKQTKPLPIFPTGNILLCGPFLPDDKPFYLQINGKSKNGHCFKRITQMSIISAKPDVPYLTMRKKIPVELGAELIINCHVESLVPFTVTWTFNGHKKPPLYFNQSSGVEIAIHNVSQQHVGTYTCAAQNVLGHSETMTEVMIVVKPTIDAGNDDVTVVLYEGEDYSMTCSGNGNPSPKMEWFFISSDHIFVYKGSRLIIFDATPSDSNLYTCRATNINGVAEKKYNIIVKVNTTKSLANESLTKTQSEDVTMKCPFQNISVNWLKDGTNINSLVEKRADVKHFSIKEQSLKIYDIEIADTAVYTCMNSNNTYTFDLKVLFPPSFIKNPEETFMLKRNDTVLFDCMSDGYPTPKVVWKKKESVMPINQWTTSGVEFLENKQKLKIHSIDWVHNGTYSCYVRNDLGKLERNFELLVF</sequence>
<dbReference type="CDD" id="cd00096">
    <property type="entry name" value="Ig"/>
    <property type="match status" value="2"/>
</dbReference>
<dbReference type="CDD" id="cd00198">
    <property type="entry name" value="vWFA"/>
    <property type="match status" value="1"/>
</dbReference>
<dbReference type="GO" id="GO:0005576">
    <property type="term" value="C:extracellular region"/>
    <property type="evidence" value="ECO:0007669"/>
    <property type="project" value="UniProtKB-SubCell"/>
</dbReference>